<evidence type="ECO:0000313" key="4">
    <source>
        <dbReference type="Proteomes" id="UP000605086"/>
    </source>
</evidence>
<evidence type="ECO:0000259" key="2">
    <source>
        <dbReference type="PROSITE" id="PS50921"/>
    </source>
</evidence>
<dbReference type="InterPro" id="IPR011006">
    <property type="entry name" value="CheY-like_superfamily"/>
</dbReference>
<dbReference type="InterPro" id="IPR010910">
    <property type="entry name" value="Nitrate/nitrite_sensing_bac"/>
</dbReference>
<dbReference type="Pfam" id="PF08376">
    <property type="entry name" value="NIT"/>
    <property type="match status" value="1"/>
</dbReference>
<evidence type="ECO:0000313" key="3">
    <source>
        <dbReference type="EMBL" id="NUB03371.1"/>
    </source>
</evidence>
<keyword evidence="4" id="KW-1185">Reference proteome</keyword>
<dbReference type="PROSITE" id="PS50921">
    <property type="entry name" value="ANTAR"/>
    <property type="match status" value="1"/>
</dbReference>
<dbReference type="InterPro" id="IPR005561">
    <property type="entry name" value="ANTAR"/>
</dbReference>
<feature type="domain" description="NIT" evidence="1">
    <location>
        <begin position="75"/>
        <end position="331"/>
    </location>
</feature>
<dbReference type="SMART" id="SM01012">
    <property type="entry name" value="ANTAR"/>
    <property type="match status" value="1"/>
</dbReference>
<dbReference type="SUPFAM" id="SSF52172">
    <property type="entry name" value="CheY-like"/>
    <property type="match status" value="1"/>
</dbReference>
<accession>A0ABX2KPG4</accession>
<evidence type="ECO:0000259" key="1">
    <source>
        <dbReference type="PROSITE" id="PS50906"/>
    </source>
</evidence>
<dbReference type="Gene3D" id="1.10.10.10">
    <property type="entry name" value="Winged helix-like DNA-binding domain superfamily/Winged helix DNA-binding domain"/>
    <property type="match status" value="1"/>
</dbReference>
<organism evidence="3 4">
    <name type="scientific">Azospirillum melinis</name>
    <dbReference type="NCBI Taxonomy" id="328839"/>
    <lineage>
        <taxon>Bacteria</taxon>
        <taxon>Pseudomonadati</taxon>
        <taxon>Pseudomonadota</taxon>
        <taxon>Alphaproteobacteria</taxon>
        <taxon>Rhodospirillales</taxon>
        <taxon>Azospirillaceae</taxon>
        <taxon>Azospirillum</taxon>
    </lineage>
</organism>
<dbReference type="EMBL" id="WHOS01000062">
    <property type="protein sequence ID" value="NUB03371.1"/>
    <property type="molecule type" value="Genomic_DNA"/>
</dbReference>
<proteinExistence type="predicted"/>
<sequence>MALSPQGERGLFRWHIHCLYRPRGRAMSGGTGWMGTERDAMKSGTSAAAARFLRTAKLCRIRDVEQLLAVSALVRDLSALIHALQKERGASSIYLGSGGTRFAEDRARWQADARTLESVLRDRLDLVDEQLDRLSCGAQFYSRAALALYALDGLPALRDQVSSLALVPQDSVKAFTDIIGHLLSVLFEAADIAADPAISRALVALFNVVQGKEFAGQERATASAGFSRGRFDGVEHGRLAHLIDAQNRAFRIFAEFADPAQAAAFRTALADPAVAEVERMRAVALSDDARHGELSGITPELWFDRATRRMELLKTVEDRLTDDLRRLCEAKLAQARADLGQADTGGPDTVLPVAMMLVDAVPALTGVNGPSSIGQEQDGAGLYAPDGLPPKLMRSVLDVMQAQSQRLRDVSLELETAKAALNERKVIDRAKGLLMSTRNLSEEEAYKLIRKTAMNQNKRIVEVAEAILSMSDILRGVTGGGGAAGG</sequence>
<comment type="caution">
    <text evidence="3">The sequence shown here is derived from an EMBL/GenBank/DDBJ whole genome shotgun (WGS) entry which is preliminary data.</text>
</comment>
<gene>
    <name evidence="3" type="ORF">GBZ48_29535</name>
</gene>
<dbReference type="InterPro" id="IPR036388">
    <property type="entry name" value="WH-like_DNA-bd_sf"/>
</dbReference>
<feature type="domain" description="ANTAR" evidence="2">
    <location>
        <begin position="407"/>
        <end position="468"/>
    </location>
</feature>
<dbReference type="Pfam" id="PF03861">
    <property type="entry name" value="ANTAR"/>
    <property type="match status" value="1"/>
</dbReference>
<protein>
    <submittedName>
        <fullName evidence="3">ANTAR domain-containing protein</fullName>
    </submittedName>
</protein>
<reference evidence="3 4" key="1">
    <citation type="submission" date="2019-10" db="EMBL/GenBank/DDBJ databases">
        <title>Genome sequence of Azospirillum melinis.</title>
        <authorList>
            <person name="Ambrosini A."/>
            <person name="Sant'Anna F.H."/>
            <person name="Cassan F.D."/>
            <person name="Souza E.M."/>
            <person name="Passaglia L.M.P."/>
        </authorList>
    </citation>
    <scope>NUCLEOTIDE SEQUENCE [LARGE SCALE GENOMIC DNA]</scope>
    <source>
        <strain evidence="3 4">TMCY0552</strain>
    </source>
</reference>
<name>A0ABX2KPG4_9PROT</name>
<dbReference type="InterPro" id="IPR013587">
    <property type="entry name" value="Nitrate/nitrite_sensing"/>
</dbReference>
<dbReference type="PROSITE" id="PS50906">
    <property type="entry name" value="NIT"/>
    <property type="match status" value="1"/>
</dbReference>
<dbReference type="Proteomes" id="UP000605086">
    <property type="component" value="Unassembled WGS sequence"/>
</dbReference>